<organism evidence="3 4">
    <name type="scientific">Pustulibacterium marinum</name>
    <dbReference type="NCBI Taxonomy" id="1224947"/>
    <lineage>
        <taxon>Bacteria</taxon>
        <taxon>Pseudomonadati</taxon>
        <taxon>Bacteroidota</taxon>
        <taxon>Flavobacteriia</taxon>
        <taxon>Flavobacteriales</taxon>
        <taxon>Flavobacteriaceae</taxon>
        <taxon>Pustulibacterium</taxon>
    </lineage>
</organism>
<keyword evidence="4" id="KW-1185">Reference proteome</keyword>
<dbReference type="InterPro" id="IPR029058">
    <property type="entry name" value="AB_hydrolase_fold"/>
</dbReference>
<feature type="domain" description="AB hydrolase-1" evidence="2">
    <location>
        <begin position="5"/>
        <end position="229"/>
    </location>
</feature>
<evidence type="ECO:0000313" key="4">
    <source>
        <dbReference type="Proteomes" id="UP000199138"/>
    </source>
</evidence>
<dbReference type="InterPro" id="IPR050266">
    <property type="entry name" value="AB_hydrolase_sf"/>
</dbReference>
<dbReference type="SUPFAM" id="SSF53474">
    <property type="entry name" value="alpha/beta-Hydrolases"/>
    <property type="match status" value="1"/>
</dbReference>
<sequence>MKKHVVFLHYFGGNAESWQWMHPYLATDITPHYLSLPGFGSTPELANISIDTMSNYVWEYIKEQDLNDCMLVGHSMGGKLALRTATLDTEHRIAQILLVAPSPPTIEAMSESEQKRMLDRDRKSCEETVENGTYSTLSDNKMDFCIETQLMITENTWKWWIETGMKNSIKKYTDTLEIPIHLIYSEDDQAITPKMIQEEVIPNLNLQHVFHTKHVGHLMPIEQPEYVAKVVNDIV</sequence>
<evidence type="ECO:0000259" key="2">
    <source>
        <dbReference type="Pfam" id="PF12697"/>
    </source>
</evidence>
<dbReference type="STRING" id="1224947.SAMN05216480_101532"/>
<dbReference type="GO" id="GO:0016020">
    <property type="term" value="C:membrane"/>
    <property type="evidence" value="ECO:0007669"/>
    <property type="project" value="TreeGrafter"/>
</dbReference>
<gene>
    <name evidence="3" type="ORF">SAMN05216480_101532</name>
</gene>
<dbReference type="PANTHER" id="PTHR43798">
    <property type="entry name" value="MONOACYLGLYCEROL LIPASE"/>
    <property type="match status" value="1"/>
</dbReference>
<dbReference type="RefSeq" id="WP_093022642.1">
    <property type="nucleotide sequence ID" value="NZ_FPBK01000001.1"/>
</dbReference>
<dbReference type="Proteomes" id="UP000199138">
    <property type="component" value="Unassembled WGS sequence"/>
</dbReference>
<dbReference type="AlphaFoldDB" id="A0A1I7F1B9"/>
<keyword evidence="1" id="KW-0378">Hydrolase</keyword>
<dbReference type="OrthoDB" id="7172093at2"/>
<protein>
    <submittedName>
        <fullName evidence="3">Pimeloyl-ACP methyl ester carboxylesterase</fullName>
    </submittedName>
</protein>
<dbReference type="Gene3D" id="3.40.50.1820">
    <property type="entry name" value="alpha/beta hydrolase"/>
    <property type="match status" value="1"/>
</dbReference>
<dbReference type="EMBL" id="FPBK01000001">
    <property type="protein sequence ID" value="SFU29986.1"/>
    <property type="molecule type" value="Genomic_DNA"/>
</dbReference>
<dbReference type="Pfam" id="PF12697">
    <property type="entry name" value="Abhydrolase_6"/>
    <property type="match status" value="1"/>
</dbReference>
<reference evidence="3 4" key="1">
    <citation type="submission" date="2016-10" db="EMBL/GenBank/DDBJ databases">
        <authorList>
            <person name="de Groot N.N."/>
        </authorList>
    </citation>
    <scope>NUCLEOTIDE SEQUENCE [LARGE SCALE GENOMIC DNA]</scope>
    <source>
        <strain evidence="3 4">CGMCC 1.12333</strain>
    </source>
</reference>
<dbReference type="GO" id="GO:0016787">
    <property type="term" value="F:hydrolase activity"/>
    <property type="evidence" value="ECO:0007669"/>
    <property type="project" value="UniProtKB-KW"/>
</dbReference>
<dbReference type="PANTHER" id="PTHR43798:SF31">
    <property type="entry name" value="AB HYDROLASE SUPERFAMILY PROTEIN YCLE"/>
    <property type="match status" value="1"/>
</dbReference>
<proteinExistence type="predicted"/>
<dbReference type="InterPro" id="IPR000073">
    <property type="entry name" value="AB_hydrolase_1"/>
</dbReference>
<evidence type="ECO:0000256" key="1">
    <source>
        <dbReference type="ARBA" id="ARBA00022801"/>
    </source>
</evidence>
<evidence type="ECO:0000313" key="3">
    <source>
        <dbReference type="EMBL" id="SFU29986.1"/>
    </source>
</evidence>
<accession>A0A1I7F1B9</accession>
<name>A0A1I7F1B9_9FLAO</name>